<name>G7TBI6_XANOB</name>
<dbReference type="HOGENOM" id="CLU_3223904_0_0_6"/>
<dbReference type="Proteomes" id="UP000008851">
    <property type="component" value="Chromosome"/>
</dbReference>
<sequence>MRMIGMVRSYAMVCVRCPPSHDRSLRVASKWSARHLADGCAAHR</sequence>
<dbReference type="EMBL" id="CP003057">
    <property type="protein sequence ID" value="AEQ94866.1"/>
    <property type="molecule type" value="Genomic_DNA"/>
</dbReference>
<evidence type="ECO:0000313" key="1">
    <source>
        <dbReference type="EMBL" id="AEQ94866.1"/>
    </source>
</evidence>
<dbReference type="KEGG" id="xor:XOC_0658"/>
<reference evidence="1 2" key="1">
    <citation type="journal article" date="2011" name="J. Bacteriol.">
        <title>Two new complete genome sequences offer insight into host and tissue specificity of plant pathogenic Xanthomonas spp.</title>
        <authorList>
            <person name="Bogdanove A.J."/>
            <person name="Koebnik R."/>
            <person name="Lu H."/>
            <person name="Furutani A."/>
            <person name="Angiuoli S.V."/>
            <person name="Patil P.B."/>
            <person name="Van Sluys M.A."/>
            <person name="Ryan R.P."/>
            <person name="Meyer D.F."/>
            <person name="Han S.W."/>
            <person name="Aparna G."/>
            <person name="Rajaram M."/>
            <person name="Delcher A.L."/>
            <person name="Phillippy A.M."/>
            <person name="Puiu D."/>
            <person name="Schatz M.C."/>
            <person name="Shumway M."/>
            <person name="Sommer D.D."/>
            <person name="Trapnell C."/>
            <person name="Benahmed F."/>
            <person name="Dimitrov G."/>
            <person name="Madupu R."/>
            <person name="Radune D."/>
            <person name="Sullivan S."/>
            <person name="Jha G."/>
            <person name="Ishihara H."/>
            <person name="Lee S.W."/>
            <person name="Pandey A."/>
            <person name="Sharma V."/>
            <person name="Sriariyanun M."/>
            <person name="Szurek B."/>
            <person name="Vera-Cruz C.M."/>
            <person name="Dorman K.S."/>
            <person name="Ronald P.C."/>
            <person name="Verdier V."/>
            <person name="Dow J.M."/>
            <person name="Sonti R.V."/>
            <person name="Tsuge S."/>
            <person name="Brendel V.P."/>
            <person name="Rabinowicz P.D."/>
            <person name="Leach J.E."/>
            <person name="White F.F."/>
            <person name="Salzberg S.L."/>
        </authorList>
    </citation>
    <scope>NUCLEOTIDE SEQUENCE [LARGE SCALE GENOMIC DNA]</scope>
    <source>
        <strain evidence="1 2">BLS256</strain>
    </source>
</reference>
<gene>
    <name evidence="1" type="ORF">XOC_0658</name>
</gene>
<dbReference type="AlphaFoldDB" id="G7TBI6"/>
<proteinExistence type="predicted"/>
<protein>
    <submittedName>
        <fullName evidence="1">Uncharacterized protein</fullName>
    </submittedName>
</protein>
<organism evidence="1 2">
    <name type="scientific">Xanthomonas oryzae pv. oryzicola (strain BLS256)</name>
    <dbReference type="NCBI Taxonomy" id="383407"/>
    <lineage>
        <taxon>Bacteria</taxon>
        <taxon>Pseudomonadati</taxon>
        <taxon>Pseudomonadota</taxon>
        <taxon>Gammaproteobacteria</taxon>
        <taxon>Lysobacterales</taxon>
        <taxon>Lysobacteraceae</taxon>
        <taxon>Xanthomonas</taxon>
    </lineage>
</organism>
<evidence type="ECO:0000313" key="2">
    <source>
        <dbReference type="Proteomes" id="UP000008851"/>
    </source>
</evidence>
<accession>G7TBI6</accession>